<sequence length="150" mass="16630">MEKTWIVVADSSHARIFQLRDGQLPAEEIQDLANPLGRADNKQVASDSHGQFAGPDGHGHTAPRVEEPVQHEVHQFARHLARQLDTAAAQQRFQHLALVAAPRFLGLLRDSLDKQTRKLVTAEVDKNVAGLPRSALDACLQELARPRHPH</sequence>
<organism evidence="2 3">
    <name type="scientific">Massilia eburnea</name>
    <dbReference type="NCBI Taxonomy" id="1776165"/>
    <lineage>
        <taxon>Bacteria</taxon>
        <taxon>Pseudomonadati</taxon>
        <taxon>Pseudomonadota</taxon>
        <taxon>Betaproteobacteria</taxon>
        <taxon>Burkholderiales</taxon>
        <taxon>Oxalobacteraceae</taxon>
        <taxon>Telluria group</taxon>
        <taxon>Massilia</taxon>
    </lineage>
</organism>
<proteinExistence type="predicted"/>
<dbReference type="RefSeq" id="WP_155452471.1">
    <property type="nucleotide sequence ID" value="NZ_WNKX01000002.1"/>
</dbReference>
<comment type="caution">
    <text evidence="2">The sequence shown here is derived from an EMBL/GenBank/DDBJ whole genome shotgun (WGS) entry which is preliminary data.</text>
</comment>
<keyword evidence="3" id="KW-1185">Reference proteome</keyword>
<reference evidence="2 3" key="1">
    <citation type="submission" date="2019-11" db="EMBL/GenBank/DDBJ databases">
        <title>Type strains purchased from KCTC, JCM and DSMZ.</title>
        <authorList>
            <person name="Lu H."/>
        </authorList>
    </citation>
    <scope>NUCLEOTIDE SEQUENCE [LARGE SCALE GENOMIC DNA]</scope>
    <source>
        <strain evidence="2 3">JCM 31587</strain>
    </source>
</reference>
<feature type="region of interest" description="Disordered" evidence="1">
    <location>
        <begin position="39"/>
        <end position="63"/>
    </location>
</feature>
<evidence type="ECO:0000313" key="2">
    <source>
        <dbReference type="EMBL" id="MTW09478.1"/>
    </source>
</evidence>
<dbReference type="EMBL" id="WNKX01000002">
    <property type="protein sequence ID" value="MTW09478.1"/>
    <property type="molecule type" value="Genomic_DNA"/>
</dbReference>
<name>A0A6L6QAI1_9BURK</name>
<dbReference type="OrthoDB" id="329419at2"/>
<dbReference type="InterPro" id="IPR019291">
    <property type="entry name" value="Host_attachment_protein"/>
</dbReference>
<dbReference type="Pfam" id="PF10116">
    <property type="entry name" value="Host_attach"/>
    <property type="match status" value="1"/>
</dbReference>
<evidence type="ECO:0000256" key="1">
    <source>
        <dbReference type="SAM" id="MobiDB-lite"/>
    </source>
</evidence>
<protein>
    <submittedName>
        <fullName evidence="2">Host attachment protein</fullName>
    </submittedName>
</protein>
<accession>A0A6L6QAI1</accession>
<dbReference type="AlphaFoldDB" id="A0A6L6QAI1"/>
<gene>
    <name evidence="2" type="ORF">GM658_02600</name>
</gene>
<evidence type="ECO:0000313" key="3">
    <source>
        <dbReference type="Proteomes" id="UP000472320"/>
    </source>
</evidence>
<dbReference type="Proteomes" id="UP000472320">
    <property type="component" value="Unassembled WGS sequence"/>
</dbReference>